<sequence length="139" mass="14069">MGWMRGAGVVMTLAVVVGLSGCTFLRGGDSCLPGLEVAPSPAVAGASITISAPDPCGVEVPDGGWEVVVTLGDGGDPVLTRTTTQPFDGSFELTIDLPADLPPGQAYVDVANWTYVPCDDTGTGSCATAARPFEIVAPE</sequence>
<evidence type="ECO:0000313" key="1">
    <source>
        <dbReference type="EMBL" id="XDI07193.1"/>
    </source>
</evidence>
<dbReference type="AlphaFoldDB" id="A0AB39BL96"/>
<dbReference type="PROSITE" id="PS51257">
    <property type="entry name" value="PROKAR_LIPOPROTEIN"/>
    <property type="match status" value="1"/>
</dbReference>
<proteinExistence type="predicted"/>
<accession>A0AB39BL96</accession>
<gene>
    <name evidence="1" type="ORF">ABFY20_08850</name>
</gene>
<dbReference type="EMBL" id="CP162511">
    <property type="protein sequence ID" value="XDI07193.1"/>
    <property type="molecule type" value="Genomic_DNA"/>
</dbReference>
<name>A0AB39BL96_9MICO</name>
<dbReference type="RefSeq" id="WP_368499570.1">
    <property type="nucleotide sequence ID" value="NZ_CP162511.1"/>
</dbReference>
<protein>
    <submittedName>
        <fullName evidence="1">Uncharacterized protein</fullName>
    </submittedName>
</protein>
<reference evidence="1" key="1">
    <citation type="submission" date="2024-05" db="EMBL/GenBank/DDBJ databases">
        <title>Herbiconiux sp. A18JL235.</title>
        <authorList>
            <person name="Zhang G."/>
        </authorList>
    </citation>
    <scope>NUCLEOTIDE SEQUENCE</scope>
    <source>
        <strain evidence="1">A18JL235</strain>
    </source>
</reference>
<organism evidence="1">
    <name type="scientific">Herbiconiux sp. A18JL235</name>
    <dbReference type="NCBI Taxonomy" id="3152363"/>
    <lineage>
        <taxon>Bacteria</taxon>
        <taxon>Bacillati</taxon>
        <taxon>Actinomycetota</taxon>
        <taxon>Actinomycetes</taxon>
        <taxon>Micrococcales</taxon>
        <taxon>Microbacteriaceae</taxon>
        <taxon>Herbiconiux</taxon>
    </lineage>
</organism>